<reference evidence="2 3" key="1">
    <citation type="submission" date="2020-08" db="EMBL/GenBank/DDBJ databases">
        <title>Sequencing the genomes of 1000 actinobacteria strains.</title>
        <authorList>
            <person name="Klenk H.-P."/>
        </authorList>
    </citation>
    <scope>NUCLEOTIDE SEQUENCE [LARGE SCALE GENOMIC DNA]</scope>
    <source>
        <strain evidence="2 3">DSM 45298</strain>
    </source>
</reference>
<gene>
    <name evidence="2" type="ORF">BKA16_003907</name>
</gene>
<dbReference type="RefSeq" id="WP_183372214.1">
    <property type="nucleotide sequence ID" value="NZ_BAABHL010000126.1"/>
</dbReference>
<feature type="chain" id="PRO_5032833555" description="Secreted protein" evidence="1">
    <location>
        <begin position="28"/>
        <end position="138"/>
    </location>
</feature>
<evidence type="ECO:0000313" key="2">
    <source>
        <dbReference type="EMBL" id="MBB4137355.1"/>
    </source>
</evidence>
<evidence type="ECO:0000313" key="3">
    <source>
        <dbReference type="Proteomes" id="UP000551501"/>
    </source>
</evidence>
<sequence>MKTVRVAAAAGVVVAGLLGMAPGVAAAAPIVPFQIDPAIFGNPNGSLDVPPIHCGIERTAPGVITVTGRPKEYGCLVHSWVRWINVSTGRTGASLTSSGLNGIPAEARLHTGAGRVALIVDPRPGTMLTPGLATIDVR</sequence>
<dbReference type="AlphaFoldDB" id="A0A840EWI1"/>
<evidence type="ECO:0000256" key="1">
    <source>
        <dbReference type="SAM" id="SignalP"/>
    </source>
</evidence>
<feature type="signal peptide" evidence="1">
    <location>
        <begin position="1"/>
        <end position="27"/>
    </location>
</feature>
<dbReference type="EMBL" id="JACIFP010000001">
    <property type="protein sequence ID" value="MBB4137355.1"/>
    <property type="molecule type" value="Genomic_DNA"/>
</dbReference>
<organism evidence="2 3">
    <name type="scientific">Gordonia humi</name>
    <dbReference type="NCBI Taxonomy" id="686429"/>
    <lineage>
        <taxon>Bacteria</taxon>
        <taxon>Bacillati</taxon>
        <taxon>Actinomycetota</taxon>
        <taxon>Actinomycetes</taxon>
        <taxon>Mycobacteriales</taxon>
        <taxon>Gordoniaceae</taxon>
        <taxon>Gordonia</taxon>
    </lineage>
</organism>
<keyword evidence="1" id="KW-0732">Signal</keyword>
<proteinExistence type="predicted"/>
<keyword evidence="3" id="KW-1185">Reference proteome</keyword>
<accession>A0A840EWI1</accession>
<dbReference type="Proteomes" id="UP000551501">
    <property type="component" value="Unassembled WGS sequence"/>
</dbReference>
<name>A0A840EWI1_9ACTN</name>
<evidence type="ECO:0008006" key="4">
    <source>
        <dbReference type="Google" id="ProtNLM"/>
    </source>
</evidence>
<comment type="caution">
    <text evidence="2">The sequence shown here is derived from an EMBL/GenBank/DDBJ whole genome shotgun (WGS) entry which is preliminary data.</text>
</comment>
<protein>
    <recommendedName>
        <fullName evidence="4">Secreted protein</fullName>
    </recommendedName>
</protein>